<feature type="transmembrane region" description="Helical" evidence="1">
    <location>
        <begin position="14"/>
        <end position="34"/>
    </location>
</feature>
<dbReference type="AlphaFoldDB" id="A0A1W1UZ88"/>
<sequence length="164" mass="17431">MSTIPLAPASAPRYMWVVLGLSAIACLIPIFLPTGQRHDFTPLFILLPLVLLLAGMLLAPRRLSYHLEPDALVITRLSGQTRLPYAGMTAWQTAGHLGLKMGGMGLPGYYLFHADGLKGVLAASSATHGGVILQEGGKAHFLTPADPGAFLTDLVQRGVHLGRV</sequence>
<keyword evidence="3" id="KW-1185">Reference proteome</keyword>
<reference evidence="2 3" key="1">
    <citation type="submission" date="2017-04" db="EMBL/GenBank/DDBJ databases">
        <authorList>
            <person name="Afonso C.L."/>
            <person name="Miller P.J."/>
            <person name="Scott M.A."/>
            <person name="Spackman E."/>
            <person name="Goraichik I."/>
            <person name="Dimitrov K.M."/>
            <person name="Suarez D.L."/>
            <person name="Swayne D.E."/>
        </authorList>
    </citation>
    <scope>NUCLEOTIDE SEQUENCE [LARGE SCALE GENOMIC DNA]</scope>
    <source>
        <strain evidence="2 3">KR-140</strain>
    </source>
</reference>
<accession>A0A1W1UZ88</accession>
<feature type="transmembrane region" description="Helical" evidence="1">
    <location>
        <begin position="40"/>
        <end position="59"/>
    </location>
</feature>
<keyword evidence="1" id="KW-0812">Transmembrane</keyword>
<dbReference type="RefSeq" id="WP_084047673.1">
    <property type="nucleotide sequence ID" value="NZ_FWWU01000008.1"/>
</dbReference>
<protein>
    <submittedName>
        <fullName evidence="2">PH domain-containing protein</fullName>
    </submittedName>
</protein>
<evidence type="ECO:0000256" key="1">
    <source>
        <dbReference type="SAM" id="Phobius"/>
    </source>
</evidence>
<name>A0A1W1UZ88_9DEIO</name>
<keyword evidence="1" id="KW-0472">Membrane</keyword>
<keyword evidence="1" id="KW-1133">Transmembrane helix</keyword>
<evidence type="ECO:0000313" key="2">
    <source>
        <dbReference type="EMBL" id="SMB86417.1"/>
    </source>
</evidence>
<proteinExistence type="predicted"/>
<dbReference type="EMBL" id="FWWU01000008">
    <property type="protein sequence ID" value="SMB86417.1"/>
    <property type="molecule type" value="Genomic_DNA"/>
</dbReference>
<dbReference type="Proteomes" id="UP000192582">
    <property type="component" value="Unassembled WGS sequence"/>
</dbReference>
<dbReference type="OrthoDB" id="68595at2"/>
<gene>
    <name evidence="2" type="ORF">SAMN00790413_03805</name>
</gene>
<evidence type="ECO:0000313" key="3">
    <source>
        <dbReference type="Proteomes" id="UP000192582"/>
    </source>
</evidence>
<organism evidence="2 3">
    <name type="scientific">Deinococcus hopiensis KR-140</name>
    <dbReference type="NCBI Taxonomy" id="695939"/>
    <lineage>
        <taxon>Bacteria</taxon>
        <taxon>Thermotogati</taxon>
        <taxon>Deinococcota</taxon>
        <taxon>Deinococci</taxon>
        <taxon>Deinococcales</taxon>
        <taxon>Deinococcaceae</taxon>
        <taxon>Deinococcus</taxon>
    </lineage>
</organism>